<dbReference type="InterPro" id="IPR002871">
    <property type="entry name" value="NIF_FeS_clus_asmbl_NifU_N"/>
</dbReference>
<dbReference type="GO" id="GO:0016226">
    <property type="term" value="P:iron-sulfur cluster assembly"/>
    <property type="evidence" value="ECO:0007669"/>
    <property type="project" value="InterPro"/>
</dbReference>
<proteinExistence type="predicted"/>
<reference evidence="2" key="2">
    <citation type="submission" date="2021-01" db="EMBL/GenBank/DDBJ databases">
        <authorList>
            <person name="Mieszkin S."/>
            <person name="Pouder E."/>
            <person name="Alain K."/>
        </authorList>
    </citation>
    <scope>NUCLEOTIDE SEQUENCE</scope>
    <source>
        <strain evidence="2">HW T2.11</strain>
    </source>
</reference>
<sequence length="151" mass="15838">MTQAAPTATSAEEIYQAVIMDRARRPRHQRRLEAATVEAEARNLLCGDRVSVQLDIGAEGTITALGYQARACAICIAATDLMAEILPGMDAMAVNQATTGFEDALRSGRTIPAGSPIAAMTPFAPLHGTPSRISCALLGWTAVTTALAGQR</sequence>
<dbReference type="SUPFAM" id="SSF82649">
    <property type="entry name" value="SufE/NifU"/>
    <property type="match status" value="1"/>
</dbReference>
<protein>
    <submittedName>
        <fullName evidence="2">Iron-sulfur cluster assembly scaffold protein</fullName>
    </submittedName>
</protein>
<dbReference type="Pfam" id="PF01592">
    <property type="entry name" value="NifU_N"/>
    <property type="match status" value="1"/>
</dbReference>
<dbReference type="AlphaFoldDB" id="A0A963YR85"/>
<dbReference type="EMBL" id="JAESVB010000003">
    <property type="protein sequence ID" value="MCB8875524.1"/>
    <property type="molecule type" value="Genomic_DNA"/>
</dbReference>
<feature type="domain" description="NIF system FeS cluster assembly NifU N-terminal" evidence="1">
    <location>
        <begin position="15"/>
        <end position="92"/>
    </location>
</feature>
<evidence type="ECO:0000313" key="3">
    <source>
        <dbReference type="Proteomes" id="UP000708298"/>
    </source>
</evidence>
<dbReference type="GO" id="GO:0005506">
    <property type="term" value="F:iron ion binding"/>
    <property type="evidence" value="ECO:0007669"/>
    <property type="project" value="InterPro"/>
</dbReference>
<comment type="caution">
    <text evidence="2">The sequence shown here is derived from an EMBL/GenBank/DDBJ whole genome shotgun (WGS) entry which is preliminary data.</text>
</comment>
<organism evidence="2 3">
    <name type="scientific">Acidisoma silvae</name>
    <dbReference type="NCBI Taxonomy" id="2802396"/>
    <lineage>
        <taxon>Bacteria</taxon>
        <taxon>Pseudomonadati</taxon>
        <taxon>Pseudomonadota</taxon>
        <taxon>Alphaproteobacteria</taxon>
        <taxon>Acetobacterales</taxon>
        <taxon>Acidocellaceae</taxon>
        <taxon>Acidisoma</taxon>
    </lineage>
</organism>
<keyword evidence="3" id="KW-1185">Reference proteome</keyword>
<evidence type="ECO:0000259" key="1">
    <source>
        <dbReference type="Pfam" id="PF01592"/>
    </source>
</evidence>
<dbReference type="CDD" id="cd06664">
    <property type="entry name" value="IscU_like"/>
    <property type="match status" value="1"/>
</dbReference>
<evidence type="ECO:0000313" key="2">
    <source>
        <dbReference type="EMBL" id="MCB8875524.1"/>
    </source>
</evidence>
<accession>A0A963YR85</accession>
<name>A0A963YR85_9PROT</name>
<dbReference type="Gene3D" id="3.90.1010.10">
    <property type="match status" value="1"/>
</dbReference>
<gene>
    <name evidence="2" type="ORF">ASILVAE211_10055</name>
</gene>
<dbReference type="RefSeq" id="WP_227321167.1">
    <property type="nucleotide sequence ID" value="NZ_JAESVB010000003.1"/>
</dbReference>
<reference evidence="2" key="1">
    <citation type="journal article" date="2021" name="Microorganisms">
        <title>Acidisoma silvae sp. nov. and Acidisomacellulosilytica sp. nov., Two Acidophilic Bacteria Isolated from Decaying Wood, Hydrolyzing Cellulose and Producing Poly-3-hydroxybutyrate.</title>
        <authorList>
            <person name="Mieszkin S."/>
            <person name="Pouder E."/>
            <person name="Uroz S."/>
            <person name="Simon-Colin C."/>
            <person name="Alain K."/>
        </authorList>
    </citation>
    <scope>NUCLEOTIDE SEQUENCE</scope>
    <source>
        <strain evidence="2">HW T2.11</strain>
    </source>
</reference>
<dbReference type="Proteomes" id="UP000708298">
    <property type="component" value="Unassembled WGS sequence"/>
</dbReference>
<dbReference type="GO" id="GO:0051536">
    <property type="term" value="F:iron-sulfur cluster binding"/>
    <property type="evidence" value="ECO:0007669"/>
    <property type="project" value="InterPro"/>
</dbReference>